<evidence type="ECO:0000313" key="7">
    <source>
        <dbReference type="Proteomes" id="UP000826656"/>
    </source>
</evidence>
<gene>
    <name evidence="6" type="ORF">KY290_024835</name>
</gene>
<dbReference type="Proteomes" id="UP000826656">
    <property type="component" value="Unassembled WGS sequence"/>
</dbReference>
<name>A0ABQ7URV7_SOLTU</name>
<dbReference type="PROSITE" id="PS51005">
    <property type="entry name" value="NAC"/>
    <property type="match status" value="1"/>
</dbReference>
<keyword evidence="2" id="KW-0238">DNA-binding</keyword>
<dbReference type="InterPro" id="IPR036093">
    <property type="entry name" value="NAC_dom_sf"/>
</dbReference>
<proteinExistence type="predicted"/>
<keyword evidence="4" id="KW-0539">Nucleus</keyword>
<evidence type="ECO:0000256" key="3">
    <source>
        <dbReference type="ARBA" id="ARBA00023163"/>
    </source>
</evidence>
<protein>
    <recommendedName>
        <fullName evidence="5">NAC domain-containing protein</fullName>
    </recommendedName>
</protein>
<evidence type="ECO:0000256" key="1">
    <source>
        <dbReference type="ARBA" id="ARBA00023015"/>
    </source>
</evidence>
<sequence length="101" mass="12046">MNLDESCSPGLYPVTVFKPLKLNRMKMFELSDSDLFAGFASSKNVFLPGFRFHPTDEELLLYYLKKKICRKIKQPLLRLMFTNGNWRTCLEECLNHYYRRQ</sequence>
<evidence type="ECO:0000313" key="6">
    <source>
        <dbReference type="EMBL" id="KAH0754565.1"/>
    </source>
</evidence>
<dbReference type="EMBL" id="JAIVGD010000018">
    <property type="protein sequence ID" value="KAH0754565.1"/>
    <property type="molecule type" value="Genomic_DNA"/>
</dbReference>
<comment type="caution">
    <text evidence="6">The sequence shown here is derived from an EMBL/GenBank/DDBJ whole genome shotgun (WGS) entry which is preliminary data.</text>
</comment>
<keyword evidence="1" id="KW-0805">Transcription regulation</keyword>
<organism evidence="6 7">
    <name type="scientific">Solanum tuberosum</name>
    <name type="common">Potato</name>
    <dbReference type="NCBI Taxonomy" id="4113"/>
    <lineage>
        <taxon>Eukaryota</taxon>
        <taxon>Viridiplantae</taxon>
        <taxon>Streptophyta</taxon>
        <taxon>Embryophyta</taxon>
        <taxon>Tracheophyta</taxon>
        <taxon>Spermatophyta</taxon>
        <taxon>Magnoliopsida</taxon>
        <taxon>eudicotyledons</taxon>
        <taxon>Gunneridae</taxon>
        <taxon>Pentapetalae</taxon>
        <taxon>asterids</taxon>
        <taxon>lamiids</taxon>
        <taxon>Solanales</taxon>
        <taxon>Solanaceae</taxon>
        <taxon>Solanoideae</taxon>
        <taxon>Solaneae</taxon>
        <taxon>Solanum</taxon>
    </lineage>
</organism>
<keyword evidence="3" id="KW-0804">Transcription</keyword>
<dbReference type="Pfam" id="PF02365">
    <property type="entry name" value="NAM"/>
    <property type="match status" value="1"/>
</dbReference>
<evidence type="ECO:0000256" key="4">
    <source>
        <dbReference type="ARBA" id="ARBA00023242"/>
    </source>
</evidence>
<evidence type="ECO:0000256" key="2">
    <source>
        <dbReference type="ARBA" id="ARBA00023125"/>
    </source>
</evidence>
<feature type="domain" description="NAC" evidence="5">
    <location>
        <begin position="46"/>
        <end position="101"/>
    </location>
</feature>
<evidence type="ECO:0000259" key="5">
    <source>
        <dbReference type="PROSITE" id="PS51005"/>
    </source>
</evidence>
<dbReference type="InterPro" id="IPR003441">
    <property type="entry name" value="NAC-dom"/>
</dbReference>
<reference evidence="6 7" key="1">
    <citation type="journal article" date="2021" name="bioRxiv">
        <title>Chromosome-scale and haplotype-resolved genome assembly of a tetraploid potato cultivar.</title>
        <authorList>
            <person name="Sun H."/>
            <person name="Jiao W.-B."/>
            <person name="Krause K."/>
            <person name="Campoy J.A."/>
            <person name="Goel M."/>
            <person name="Folz-Donahue K."/>
            <person name="Kukat C."/>
            <person name="Huettel B."/>
            <person name="Schneeberger K."/>
        </authorList>
    </citation>
    <scope>NUCLEOTIDE SEQUENCE [LARGE SCALE GENOMIC DNA]</scope>
    <source>
        <strain evidence="6">SolTubOtavaFocal</strain>
        <tissue evidence="6">Leaves</tissue>
    </source>
</reference>
<keyword evidence="7" id="KW-1185">Reference proteome</keyword>
<accession>A0ABQ7URV7</accession>
<dbReference type="SUPFAM" id="SSF101941">
    <property type="entry name" value="NAC domain"/>
    <property type="match status" value="1"/>
</dbReference>